<feature type="domain" description="Tail sheath protein C-terminal" evidence="4">
    <location>
        <begin position="375"/>
        <end position="470"/>
    </location>
</feature>
<dbReference type="InterPro" id="IPR035089">
    <property type="entry name" value="Phage_sheath_subtilisin"/>
</dbReference>
<feature type="domain" description="Tail sheath protein subtilisin-like" evidence="3">
    <location>
        <begin position="210"/>
        <end position="363"/>
    </location>
</feature>
<dbReference type="Gene3D" id="2.60.40.4290">
    <property type="match status" value="1"/>
</dbReference>
<evidence type="ECO:0000313" key="5">
    <source>
        <dbReference type="EMBL" id="PXY84105.1"/>
    </source>
</evidence>
<dbReference type="InterPro" id="IPR020287">
    <property type="entry name" value="Tail_sheath_C"/>
</dbReference>
<feature type="region of interest" description="Disordered" evidence="2">
    <location>
        <begin position="166"/>
        <end position="191"/>
    </location>
</feature>
<gene>
    <name evidence="5" type="ORF">DK873_02780</name>
</gene>
<dbReference type="Pfam" id="PF17482">
    <property type="entry name" value="Phage_sheath_1C"/>
    <property type="match status" value="1"/>
</dbReference>
<evidence type="ECO:0000259" key="4">
    <source>
        <dbReference type="Pfam" id="PF17482"/>
    </source>
</evidence>
<evidence type="ECO:0000256" key="1">
    <source>
        <dbReference type="ARBA" id="ARBA00008005"/>
    </source>
</evidence>
<name>A0ABX5MZ21_9LACO</name>
<organism evidence="5 6">
    <name type="scientific">Lactobacillus melliventris</name>
    <dbReference type="NCBI Taxonomy" id="1218507"/>
    <lineage>
        <taxon>Bacteria</taxon>
        <taxon>Bacillati</taxon>
        <taxon>Bacillota</taxon>
        <taxon>Bacilli</taxon>
        <taxon>Lactobacillales</taxon>
        <taxon>Lactobacillaceae</taxon>
        <taxon>Lactobacillus</taxon>
    </lineage>
</organism>
<dbReference type="Pfam" id="PF04984">
    <property type="entry name" value="Phage_sheath_1"/>
    <property type="match status" value="1"/>
</dbReference>
<reference evidence="5 6" key="1">
    <citation type="submission" date="2018-05" db="EMBL/GenBank/DDBJ databases">
        <title>Reference genomes for bee gut microbiota database.</title>
        <authorList>
            <person name="Ellegaard K.M."/>
        </authorList>
    </citation>
    <scope>NUCLEOTIDE SEQUENCE [LARGE SCALE GENOMIC DNA]</scope>
    <source>
        <strain evidence="5 6">ESL0184</strain>
    </source>
</reference>
<comment type="caution">
    <text evidence="5">The sequence shown here is derived from an EMBL/GenBank/DDBJ whole genome shotgun (WGS) entry which is preliminary data.</text>
</comment>
<dbReference type="EMBL" id="QGLG01000002">
    <property type="protein sequence ID" value="PXY84105.1"/>
    <property type="molecule type" value="Genomic_DNA"/>
</dbReference>
<dbReference type="Gene3D" id="3.30.360.90">
    <property type="match status" value="1"/>
</dbReference>
<evidence type="ECO:0000256" key="2">
    <source>
        <dbReference type="SAM" id="MobiDB-lite"/>
    </source>
</evidence>
<dbReference type="RefSeq" id="WP_110445730.1">
    <property type="nucleotide sequence ID" value="NZ_QGLG01000002.1"/>
</dbReference>
<evidence type="ECO:0000259" key="3">
    <source>
        <dbReference type="Pfam" id="PF04984"/>
    </source>
</evidence>
<dbReference type="Gene3D" id="3.30.1490.360">
    <property type="match status" value="1"/>
</dbReference>
<protein>
    <submittedName>
        <fullName evidence="5">Phage tail protein</fullName>
    </submittedName>
</protein>
<proteinExistence type="inferred from homology"/>
<accession>A0ABX5MZ21</accession>
<dbReference type="Gene3D" id="3.30.1370.220">
    <property type="match status" value="1"/>
</dbReference>
<keyword evidence="6" id="KW-1185">Reference proteome</keyword>
<evidence type="ECO:0000313" key="6">
    <source>
        <dbReference type="Proteomes" id="UP000247698"/>
    </source>
</evidence>
<dbReference type="Gene3D" id="3.40.50.11790">
    <property type="match status" value="1"/>
</dbReference>
<dbReference type="Proteomes" id="UP000247698">
    <property type="component" value="Unassembled WGS sequence"/>
</dbReference>
<feature type="compositionally biased region" description="Polar residues" evidence="2">
    <location>
        <begin position="166"/>
        <end position="176"/>
    </location>
</feature>
<sequence>MTVWKTQNKRRPGAYINVIGKGNNQLNAEIGRTLLPINTQLNWGAKGIIKLNAESNFLATLGHDINDPELQTLREVLKGANTVLLLNNNDGEKALVNDESLPWVFTAKYPGTIGNNLHVSVEKKDDQVTVSTLFNTKMVDQQMISTSRPEDLMANDYIDVKLTDRSVPSNAGSTASDDTKDANKTPIVGSQGSNLLDNLKSDVTVNLTGGVTNPEPISDLLTDALETESYDVATTAGFAIGDEIHKQLVAEIKHLRDDIGIKVRGVIPAIGGGANYEGISQVANGVILNDGTQLSATVAAGFFAGASSSADAAKSLTYVEYPDAVSAYPKFNNDRTIQALEKGQIVFTTKRNETVIIEQDINSLTSFTETKPVFFGKNRVVRTMDTVVRNTEETYENMFIGKVTNDEAGRNLYKANRVSYLQGLADGGVITNFSEDDISVEPGNDRDSIVVNLAITPLDSMEKLYMTMVVQ</sequence>
<comment type="similarity">
    <text evidence="1">Belongs to the myoviridae tail sheath protein family.</text>
</comment>